<evidence type="ECO:0000256" key="1">
    <source>
        <dbReference type="ARBA" id="ARBA00008324"/>
    </source>
</evidence>
<dbReference type="RefSeq" id="WP_196824097.1">
    <property type="nucleotide sequence ID" value="NZ_CP046980.1"/>
</dbReference>
<evidence type="ECO:0000259" key="3">
    <source>
        <dbReference type="Pfam" id="PF03061"/>
    </source>
</evidence>
<comment type="similarity">
    <text evidence="1">Belongs to the thioesterase PaaI family.</text>
</comment>
<evidence type="ECO:0000313" key="4">
    <source>
        <dbReference type="EMBL" id="MBG6121569.1"/>
    </source>
</evidence>
<name>A0A931DU85_9CORY</name>
<sequence length="146" mass="15802">MDIKALESFRGRQLSEQELAYFNANHVEFDKFMGLTFTEFGPDKITATAEVGPHLLQPAGLVNGGVFASLGETIGSFAGLMASGAPVVGMNNNTDFLRAVKEGTIEAEATPVHLGRRTQIWRIVMSNNGKTCAITTLRTMVLDEQP</sequence>
<keyword evidence="5" id="KW-1185">Reference proteome</keyword>
<dbReference type="GO" id="GO:0005829">
    <property type="term" value="C:cytosol"/>
    <property type="evidence" value="ECO:0007669"/>
    <property type="project" value="TreeGrafter"/>
</dbReference>
<gene>
    <name evidence="4" type="ORF">IW254_000538</name>
</gene>
<dbReference type="CDD" id="cd03443">
    <property type="entry name" value="PaaI_thioesterase"/>
    <property type="match status" value="1"/>
</dbReference>
<dbReference type="EMBL" id="JADOUE010000001">
    <property type="protein sequence ID" value="MBG6121569.1"/>
    <property type="molecule type" value="Genomic_DNA"/>
</dbReference>
<dbReference type="InterPro" id="IPR006683">
    <property type="entry name" value="Thioestr_dom"/>
</dbReference>
<feature type="domain" description="Thioesterase" evidence="3">
    <location>
        <begin position="60"/>
        <end position="129"/>
    </location>
</feature>
<dbReference type="Pfam" id="PF03061">
    <property type="entry name" value="4HBT"/>
    <property type="match status" value="1"/>
</dbReference>
<dbReference type="InterPro" id="IPR029069">
    <property type="entry name" value="HotDog_dom_sf"/>
</dbReference>
<proteinExistence type="inferred from homology"/>
<dbReference type="Gene3D" id="3.10.129.10">
    <property type="entry name" value="Hotdog Thioesterase"/>
    <property type="match status" value="1"/>
</dbReference>
<dbReference type="Proteomes" id="UP000658613">
    <property type="component" value="Unassembled WGS sequence"/>
</dbReference>
<dbReference type="NCBIfam" id="TIGR00369">
    <property type="entry name" value="unchar_dom_1"/>
    <property type="match status" value="1"/>
</dbReference>
<dbReference type="InterPro" id="IPR003736">
    <property type="entry name" value="PAAI_dom"/>
</dbReference>
<accession>A0A931DU85</accession>
<reference evidence="4" key="1">
    <citation type="submission" date="2020-11" db="EMBL/GenBank/DDBJ databases">
        <title>Sequencing the genomes of 1000 actinobacteria strains.</title>
        <authorList>
            <person name="Klenk H.-P."/>
        </authorList>
    </citation>
    <scope>NUCLEOTIDE SEQUENCE</scope>
    <source>
        <strain evidence="4">DSM 45632</strain>
    </source>
</reference>
<dbReference type="PANTHER" id="PTHR43240">
    <property type="entry name" value="1,4-DIHYDROXY-2-NAPHTHOYL-COA THIOESTERASE 1"/>
    <property type="match status" value="1"/>
</dbReference>
<dbReference type="AlphaFoldDB" id="A0A931DU85"/>
<keyword evidence="2" id="KW-0378">Hydrolase</keyword>
<evidence type="ECO:0000256" key="2">
    <source>
        <dbReference type="ARBA" id="ARBA00022801"/>
    </source>
</evidence>
<dbReference type="PANTHER" id="PTHR43240:SF5">
    <property type="entry name" value="1,4-DIHYDROXY-2-NAPHTHOYL-COA THIOESTERASE 1"/>
    <property type="match status" value="1"/>
</dbReference>
<dbReference type="SUPFAM" id="SSF54637">
    <property type="entry name" value="Thioesterase/thiol ester dehydrase-isomerase"/>
    <property type="match status" value="1"/>
</dbReference>
<dbReference type="GO" id="GO:0061522">
    <property type="term" value="F:1,4-dihydroxy-2-naphthoyl-CoA thioesterase activity"/>
    <property type="evidence" value="ECO:0007669"/>
    <property type="project" value="TreeGrafter"/>
</dbReference>
<evidence type="ECO:0000313" key="5">
    <source>
        <dbReference type="Proteomes" id="UP000658613"/>
    </source>
</evidence>
<comment type="caution">
    <text evidence="4">The sequence shown here is derived from an EMBL/GenBank/DDBJ whole genome shotgun (WGS) entry which is preliminary data.</text>
</comment>
<organism evidence="4 5">
    <name type="scientific">Corynebacterium aquatimens</name>
    <dbReference type="NCBI Taxonomy" id="1190508"/>
    <lineage>
        <taxon>Bacteria</taxon>
        <taxon>Bacillati</taxon>
        <taxon>Actinomycetota</taxon>
        <taxon>Actinomycetes</taxon>
        <taxon>Mycobacteriales</taxon>
        <taxon>Corynebacteriaceae</taxon>
        <taxon>Corynebacterium</taxon>
    </lineage>
</organism>
<protein>
    <submittedName>
        <fullName evidence="4">Uncharacterized protein (TIGR00369 family)</fullName>
    </submittedName>
</protein>